<reference evidence="1" key="2">
    <citation type="journal article" date="2021" name="Microbiol. Resour. Announc.">
        <title>Complete Genome Sequence of Polycladomyces abyssicola JIR-001T, Isolated from Hemipelagic Sediment in Deep Seawater.</title>
        <authorList>
            <person name="Tsubouchi T."/>
            <person name="Kaneko Y."/>
        </authorList>
    </citation>
    <scope>NUCLEOTIDE SEQUENCE</scope>
    <source>
        <strain evidence="1">JIR-001</strain>
    </source>
</reference>
<keyword evidence="2" id="KW-1185">Reference proteome</keyword>
<reference evidence="1" key="1">
    <citation type="journal article" date="2013" name="Int. J. Syst. Evol. Microbiol.">
        <title>Polycladomyces abyssicola gen. nov., sp. nov., a thermophilic filamentous bacterium isolated from hemipelagic sediment.</title>
        <authorList>
            <person name="Tsubouchi T."/>
            <person name="Shimane Y."/>
            <person name="Mori K."/>
            <person name="Usui K."/>
            <person name="Hiraki T."/>
            <person name="Tame A."/>
            <person name="Uematsu K."/>
            <person name="Maruyama T."/>
            <person name="Hatada Y."/>
        </authorList>
    </citation>
    <scope>NUCLEOTIDE SEQUENCE</scope>
    <source>
        <strain evidence="1">JIR-001</strain>
    </source>
</reference>
<gene>
    <name evidence="1" type="ORF">JIR001_29080</name>
</gene>
<protein>
    <submittedName>
        <fullName evidence="1">Uncharacterized protein</fullName>
    </submittedName>
</protein>
<dbReference type="KEGG" id="pabs:JIR001_29080"/>
<dbReference type="Proteomes" id="UP000677436">
    <property type="component" value="Chromosome"/>
</dbReference>
<sequence>MTVPTRSAESGQVRLLLEEIARDFIPALSGASLGWTSANLTWETFPLY</sequence>
<evidence type="ECO:0000313" key="1">
    <source>
        <dbReference type="EMBL" id="BCU83125.1"/>
    </source>
</evidence>
<dbReference type="AlphaFoldDB" id="A0A8D5UJY8"/>
<proteinExistence type="predicted"/>
<name>A0A8D5UJY8_9BACL</name>
<accession>A0A8D5UJY8</accession>
<evidence type="ECO:0000313" key="2">
    <source>
        <dbReference type="Proteomes" id="UP000677436"/>
    </source>
</evidence>
<organism evidence="1 2">
    <name type="scientific">Polycladomyces abyssicola</name>
    <dbReference type="NCBI Taxonomy" id="1125966"/>
    <lineage>
        <taxon>Bacteria</taxon>
        <taxon>Bacillati</taxon>
        <taxon>Bacillota</taxon>
        <taxon>Bacilli</taxon>
        <taxon>Bacillales</taxon>
        <taxon>Thermoactinomycetaceae</taxon>
        <taxon>Polycladomyces</taxon>
    </lineage>
</organism>
<dbReference type="EMBL" id="AP024601">
    <property type="protein sequence ID" value="BCU83125.1"/>
    <property type="molecule type" value="Genomic_DNA"/>
</dbReference>